<name>A0AAT9J743_9VIRU</name>
<evidence type="ECO:0000313" key="1">
    <source>
        <dbReference type="EMBL" id="DBA51686.1"/>
    </source>
</evidence>
<proteinExistence type="predicted"/>
<reference evidence="1" key="2">
    <citation type="submission" date="2024-03" db="EMBL/GenBank/DDBJ databases">
        <authorList>
            <person name="Ni Y."/>
            <person name="Xu T."/>
            <person name="Yan S."/>
            <person name="Chen L."/>
            <person name="Wang Y."/>
        </authorList>
    </citation>
    <scope>NUCLEOTIDE SEQUENCE</scope>
    <source>
        <strain evidence="1">NMP1</strain>
    </source>
</reference>
<organism evidence="1">
    <name type="scientific">Nitrosopumilaceae spindle-shaped virus</name>
    <dbReference type="NCBI Taxonomy" id="3065433"/>
    <lineage>
        <taxon>Viruses</taxon>
    </lineage>
</organism>
<sequence length="35" mass="4057">MKHKCPDCDAVFSCNEKNCQVPYQITCRHQGDGWN</sequence>
<protein>
    <submittedName>
        <fullName evidence="1">ORF39</fullName>
    </submittedName>
</protein>
<reference evidence="1" key="1">
    <citation type="journal article" date="2024" name="Environ. Microbiol. Rep.">
        <title>Hiding in plain sight: The discovery of complete genomes of 11 hypothetical spindle-shaped viruses that putatively infect mesophilic ammonia-oxidizing archaea.</title>
        <authorList>
            <person name="Ni Y."/>
            <person name="Xu T."/>
            <person name="Yan S."/>
            <person name="Chen L."/>
            <person name="Wang Y."/>
        </authorList>
    </citation>
    <scope>NUCLEOTIDE SEQUENCE</scope>
    <source>
        <strain evidence="1">NMP1</strain>
    </source>
</reference>
<accession>A0AAT9J743</accession>
<dbReference type="EMBL" id="BK067782">
    <property type="protein sequence ID" value="DBA51686.1"/>
    <property type="molecule type" value="Genomic_DNA"/>
</dbReference>